<dbReference type="Gene3D" id="1.10.3730.20">
    <property type="match status" value="1"/>
</dbReference>
<evidence type="ECO:0000313" key="10">
    <source>
        <dbReference type="EMBL" id="EXI62752.1"/>
    </source>
</evidence>
<evidence type="ECO:0000256" key="6">
    <source>
        <dbReference type="ARBA" id="ARBA00023136"/>
    </source>
</evidence>
<evidence type="ECO:0000256" key="3">
    <source>
        <dbReference type="ARBA" id="ARBA00022475"/>
    </source>
</evidence>
<evidence type="ECO:0000256" key="7">
    <source>
        <dbReference type="ARBA" id="ARBA00038032"/>
    </source>
</evidence>
<name>A0A011NDW9_9PAST</name>
<dbReference type="GO" id="GO:0015220">
    <property type="term" value="F:choline transmembrane transporter activity"/>
    <property type="evidence" value="ECO:0007669"/>
    <property type="project" value="TreeGrafter"/>
</dbReference>
<reference evidence="10 11" key="1">
    <citation type="journal article" date="2014" name="Genome Announc.">
        <title>Genome Sequence of a Presumptive Mannheimia haemolytica Strain with an A1/A6-Cross-Reactive Serotype from a White-Tailed Deer (Odocoileus virginianus).</title>
        <authorList>
            <person name="Lawrence P.K."/>
            <person name="Bey R.F."/>
            <person name="Wiener B."/>
            <person name="Kittichotirat W."/>
            <person name="Bumgarner R.E."/>
        </authorList>
    </citation>
    <scope>NUCLEOTIDE SEQUENCE [LARGE SCALE GENOMIC DNA]</scope>
    <source>
        <strain evidence="10 11">PKL10</strain>
    </source>
</reference>
<dbReference type="GO" id="GO:0005886">
    <property type="term" value="C:plasma membrane"/>
    <property type="evidence" value="ECO:0007669"/>
    <property type="project" value="UniProtKB-SubCell"/>
</dbReference>
<feature type="transmembrane region" description="Helical" evidence="9">
    <location>
        <begin position="58"/>
        <end position="79"/>
    </location>
</feature>
<dbReference type="InterPro" id="IPR000390">
    <property type="entry name" value="Small_drug/metabolite_transptr"/>
</dbReference>
<dbReference type="FunFam" id="1.10.3730.20:FF:000001">
    <property type="entry name" value="Quaternary ammonium compound resistance transporter SugE"/>
    <property type="match status" value="1"/>
</dbReference>
<dbReference type="PANTHER" id="PTHR30561">
    <property type="entry name" value="SMR FAMILY PROTON-DEPENDENT DRUG EFFLUX TRANSPORTER SUGE"/>
    <property type="match status" value="1"/>
</dbReference>
<dbReference type="RefSeq" id="WP_042801846.1">
    <property type="nucleotide sequence ID" value="NZ_AVSP01000006.1"/>
</dbReference>
<organism evidence="10 11">
    <name type="scientific">Mannheimia granulomatis</name>
    <dbReference type="NCBI Taxonomy" id="85402"/>
    <lineage>
        <taxon>Bacteria</taxon>
        <taxon>Pseudomonadati</taxon>
        <taxon>Pseudomonadota</taxon>
        <taxon>Gammaproteobacteria</taxon>
        <taxon>Pasteurellales</taxon>
        <taxon>Pasteurellaceae</taxon>
        <taxon>Mannheimia</taxon>
    </lineage>
</organism>
<dbReference type="PANTHER" id="PTHR30561:SF1">
    <property type="entry name" value="MULTIDRUG TRANSPORTER EMRE"/>
    <property type="match status" value="1"/>
</dbReference>
<evidence type="ECO:0000256" key="1">
    <source>
        <dbReference type="ARBA" id="ARBA00004651"/>
    </source>
</evidence>
<dbReference type="InterPro" id="IPR045324">
    <property type="entry name" value="Small_multidrug_res"/>
</dbReference>
<keyword evidence="11" id="KW-1185">Reference proteome</keyword>
<dbReference type="OrthoDB" id="9808638at2"/>
<dbReference type="AlphaFoldDB" id="A0A011NDW9"/>
<feature type="transmembrane region" description="Helical" evidence="9">
    <location>
        <begin position="85"/>
        <end position="104"/>
    </location>
</feature>
<dbReference type="GO" id="GO:1990961">
    <property type="term" value="P:xenobiotic detoxification by transmembrane export across the plasma membrane"/>
    <property type="evidence" value="ECO:0007669"/>
    <property type="project" value="UniProtKB-ARBA"/>
</dbReference>
<keyword evidence="5 9" id="KW-1133">Transmembrane helix</keyword>
<evidence type="ECO:0000313" key="11">
    <source>
        <dbReference type="Proteomes" id="UP000054123"/>
    </source>
</evidence>
<dbReference type="PATRIC" id="fig|1450449.3.peg.586"/>
<proteinExistence type="inferred from homology"/>
<dbReference type="STRING" id="1122190.GCA_000621105_01256"/>
<evidence type="ECO:0000256" key="8">
    <source>
        <dbReference type="RuleBase" id="RU003942"/>
    </source>
</evidence>
<evidence type="ECO:0000256" key="5">
    <source>
        <dbReference type="ARBA" id="ARBA00022989"/>
    </source>
</evidence>
<comment type="similarity">
    <text evidence="7 8">Belongs to the drug/metabolite transporter (DMT) superfamily. Small multidrug resistance (SMR) (TC 2.A.7.1) family.</text>
</comment>
<dbReference type="SUPFAM" id="SSF103481">
    <property type="entry name" value="Multidrug resistance efflux transporter EmrE"/>
    <property type="match status" value="1"/>
</dbReference>
<keyword evidence="2" id="KW-0813">Transport</keyword>
<dbReference type="Pfam" id="PF00893">
    <property type="entry name" value="Multi_Drug_Res"/>
    <property type="match status" value="1"/>
</dbReference>
<evidence type="ECO:0000256" key="4">
    <source>
        <dbReference type="ARBA" id="ARBA00022692"/>
    </source>
</evidence>
<comment type="subcellular location">
    <subcellularLocation>
        <location evidence="1 8">Cell membrane</location>
        <topology evidence="1 8">Multi-pass membrane protein</topology>
    </subcellularLocation>
</comment>
<evidence type="ECO:0000256" key="2">
    <source>
        <dbReference type="ARBA" id="ARBA00022448"/>
    </source>
</evidence>
<gene>
    <name evidence="10" type="ORF">AK33_03085</name>
</gene>
<sequence length="107" mass="11509">MNVWILLAISICLEIVATNLLKLSNGFTKVVPTVSSLALYGLSFYFLSIIFRTLPVGIVYAVWSGVGIVLTALVAYFAFGQKIDLAGIIGIILIIAGVLVINLFSKM</sequence>
<keyword evidence="6 9" id="KW-0472">Membrane</keyword>
<dbReference type="Proteomes" id="UP000054123">
    <property type="component" value="Unassembled WGS sequence"/>
</dbReference>
<comment type="caution">
    <text evidence="10">The sequence shown here is derived from an EMBL/GenBank/DDBJ whole genome shotgun (WGS) entry which is preliminary data.</text>
</comment>
<feature type="transmembrane region" description="Helical" evidence="9">
    <location>
        <begin position="33"/>
        <end position="51"/>
    </location>
</feature>
<accession>A0A011NDW9</accession>
<protein>
    <submittedName>
        <fullName evidence="10">Multidrug transporter</fullName>
    </submittedName>
</protein>
<keyword evidence="4 8" id="KW-0812">Transmembrane</keyword>
<dbReference type="GO" id="GO:0015297">
    <property type="term" value="F:antiporter activity"/>
    <property type="evidence" value="ECO:0007669"/>
    <property type="project" value="TreeGrafter"/>
</dbReference>
<evidence type="ECO:0000256" key="9">
    <source>
        <dbReference type="SAM" id="Phobius"/>
    </source>
</evidence>
<dbReference type="EMBL" id="JANJ01000002">
    <property type="protein sequence ID" value="EXI62752.1"/>
    <property type="molecule type" value="Genomic_DNA"/>
</dbReference>
<dbReference type="GO" id="GO:0015199">
    <property type="term" value="F:amino-acid betaine transmembrane transporter activity"/>
    <property type="evidence" value="ECO:0007669"/>
    <property type="project" value="TreeGrafter"/>
</dbReference>
<keyword evidence="3" id="KW-1003">Cell membrane</keyword>
<dbReference type="GO" id="GO:0031460">
    <property type="term" value="P:glycine betaine transport"/>
    <property type="evidence" value="ECO:0007669"/>
    <property type="project" value="TreeGrafter"/>
</dbReference>
<dbReference type="InterPro" id="IPR037185">
    <property type="entry name" value="EmrE-like"/>
</dbReference>